<feature type="compositionally biased region" description="Basic residues" evidence="1">
    <location>
        <begin position="398"/>
        <end position="412"/>
    </location>
</feature>
<feature type="compositionally biased region" description="Basic and acidic residues" evidence="1">
    <location>
        <begin position="121"/>
        <end position="147"/>
    </location>
</feature>
<dbReference type="PANTHER" id="PTHR28122:SF1">
    <property type="entry name" value="E3 UBIQUITIN-PROTEIN LIGASE SUBSTRATE RECEPTOR MMS22"/>
    <property type="match status" value="1"/>
</dbReference>
<dbReference type="GO" id="GO:0000724">
    <property type="term" value="P:double-strand break repair via homologous recombination"/>
    <property type="evidence" value="ECO:0007669"/>
    <property type="project" value="TreeGrafter"/>
</dbReference>
<dbReference type="Proteomes" id="UP000191144">
    <property type="component" value="Chromosome H"/>
</dbReference>
<reference evidence="3" key="1">
    <citation type="submission" date="2016-03" db="EMBL/GenBank/DDBJ databases">
        <authorList>
            <person name="Devillers Hugo."/>
        </authorList>
    </citation>
    <scope>NUCLEOTIDE SEQUENCE [LARGE SCALE GENOMIC DNA]</scope>
</reference>
<feature type="compositionally biased region" description="Polar residues" evidence="1">
    <location>
        <begin position="108"/>
        <end position="119"/>
    </location>
</feature>
<gene>
    <name evidence="2" type="ORF">LAME_0H04632G</name>
</gene>
<organism evidence="2 3">
    <name type="scientific">Lachancea meyersii CBS 8951</name>
    <dbReference type="NCBI Taxonomy" id="1266667"/>
    <lineage>
        <taxon>Eukaryota</taxon>
        <taxon>Fungi</taxon>
        <taxon>Dikarya</taxon>
        <taxon>Ascomycota</taxon>
        <taxon>Saccharomycotina</taxon>
        <taxon>Saccharomycetes</taxon>
        <taxon>Saccharomycetales</taxon>
        <taxon>Saccharomycetaceae</taxon>
        <taxon>Lachancea</taxon>
    </lineage>
</organism>
<name>A0A1G4KE57_9SACH</name>
<dbReference type="InterPro" id="IPR019021">
    <property type="entry name" value="Mms22"/>
</dbReference>
<feature type="region of interest" description="Disordered" evidence="1">
    <location>
        <begin position="97"/>
        <end position="162"/>
    </location>
</feature>
<evidence type="ECO:0000256" key="1">
    <source>
        <dbReference type="SAM" id="MobiDB-lite"/>
    </source>
</evidence>
<dbReference type="GO" id="GO:0031297">
    <property type="term" value="P:replication fork processing"/>
    <property type="evidence" value="ECO:0007669"/>
    <property type="project" value="InterPro"/>
</dbReference>
<protein>
    <submittedName>
        <fullName evidence="2">LAME_0H04632g1_1</fullName>
    </submittedName>
</protein>
<dbReference type="GO" id="GO:0005634">
    <property type="term" value="C:nucleus"/>
    <property type="evidence" value="ECO:0007669"/>
    <property type="project" value="InterPro"/>
</dbReference>
<accession>A0A1G4KE57</accession>
<proteinExistence type="predicted"/>
<feature type="region of interest" description="Disordered" evidence="1">
    <location>
        <begin position="355"/>
        <end position="447"/>
    </location>
</feature>
<dbReference type="Pfam" id="PF09462">
    <property type="entry name" value="Mus7"/>
    <property type="match status" value="2"/>
</dbReference>
<dbReference type="OrthoDB" id="4068315at2759"/>
<keyword evidence="3" id="KW-1185">Reference proteome</keyword>
<feature type="compositionally biased region" description="Basic and acidic residues" evidence="1">
    <location>
        <begin position="413"/>
        <end position="424"/>
    </location>
</feature>
<dbReference type="GO" id="GO:0035361">
    <property type="term" value="C:Cul8-RING ubiquitin ligase complex"/>
    <property type="evidence" value="ECO:0007669"/>
    <property type="project" value="TreeGrafter"/>
</dbReference>
<feature type="compositionally biased region" description="Polar residues" evidence="1">
    <location>
        <begin position="363"/>
        <end position="379"/>
    </location>
</feature>
<sequence length="1397" mass="159065">MNERAFPSCVPDSEAEDHEVVIWRPDQFLAVPQESVPAEDVSNQHWIENGVHERREIATHRFRSFRKRTAIQKNPYKLDRIRHKQLLKGFGLQVESSRQIKDRDDGGNSASLGASSQDAEWTEHEGSPHNYKIGDYHDIDAEDDQPKDGLTQESLSSAEDEQDLVYRGRHISLQSGFRGILPKSMWKKALQDSREVHFNNLQQTKREGKGVAKRRLVTDLRLEPGNAALSDGLFVSDEPMDNVDDVFKTTKSDNEKHSSKHLESMSNYLEGKYGSSYTFDDLSDGAELSDDGSDPITTSTEMQPTFAQGQNLEETLTDASNSDLEVSDHKLNSFKEREDNIIDAMLSARRRRVKSLGARRLTTPRSNGSKVTQPANNHNNFKRRKTTTLKPRTSGPVRQKKSVRRPNLKPRSRINDTARREGPSDRSASIQANNADRSSNAREEARSKKSFGIENLSNFIYTASKGKPTAFDTSVEREGGRFAIVKKRKAEDHDLEKISAGCSEISPIPELPLISAIWGHKYDQSQTVEFTLSGKPFKASMYDSNFATNLKAIFGHIVERGASDLEIYSMNSLIVPLLDQLDNPGLWAIVDDFHKSFRSKANTLRNRAKPIHFYQIAACQVMLTVVRRYSSTSNILSKEIVSKILDHTVSFFKLLSKCSVLELDASLLNDSYTILSNLVESLHQGRELWNKICFSTFPSSIALIILRNFPTNETFWQIAEIEQSYTGVSEWLQFVDHAVNYCQWRVDGMLIQRFYNFFKVRKFQNFPEEKSSETNLHIFGTKDWSSSSKTAFNVFIDLINSCQLSRVQIEKITPLGQLVSLNSPALLANRINLLLVLAEHADSSYESKFEDLCYPYLDQDSEKQPKLVRIFELMLLGFCSLLQINANKNLITKARVASLIFQQIVKLRSLAVNEILVQFLSRIYSIGPLLGKSMSFVLKALYPALMFMIKNKEKAEVVPLVKFFERNLHFLDVPWLITYLHQVFSDLASEDDTLFHFYFAVTKLLATKKAITWWSVLNYNNALSASKIQYVQFCTKVVENCDEYSFLQIRHKLLQTIVDFLLEPTNYAFIRFLKALSQRDKDFKLHTSLSYQSSKLEIIRATLNAYKQVKDSSFVESLVAKLKSELLSKPLSKPLIMEVTNALNSNFVDILKNNGDFLYLKSQFNISDVETQKSIFREFLSCQKSDIERAMFLEEELLKIVTQGSSLPLFLQKIESSMGAALYSNDFGFLGHLIEANASCEVEKFTETQWFVLLTLIRFINGLLEKSHCQVSRTDFSGLYQLHSFICRVFRRPLKASFKVATEGHFYQEVSLFLTRNLVISSGFLEHGKLVAMCKTFSSIAASTAKRSTTNALAYPIERLLKLYGPSIHSSFHEKVDNCKLNAVIESSLARLDRLLQ</sequence>
<feature type="compositionally biased region" description="Polar residues" evidence="1">
    <location>
        <begin position="426"/>
        <end position="438"/>
    </location>
</feature>
<dbReference type="EMBL" id="LT598480">
    <property type="protein sequence ID" value="SCV02728.1"/>
    <property type="molecule type" value="Genomic_DNA"/>
</dbReference>
<evidence type="ECO:0000313" key="3">
    <source>
        <dbReference type="Proteomes" id="UP000191144"/>
    </source>
</evidence>
<evidence type="ECO:0000313" key="2">
    <source>
        <dbReference type="EMBL" id="SCV02728.1"/>
    </source>
</evidence>
<dbReference type="PANTHER" id="PTHR28122">
    <property type="entry name" value="E3 UBIQUITIN-PROTEIN LIGASE SUBSTRATE RECEPTOR MMS22"/>
    <property type="match status" value="1"/>
</dbReference>